<evidence type="ECO:0000259" key="7">
    <source>
        <dbReference type="Pfam" id="PF14759"/>
    </source>
</evidence>
<proteinExistence type="predicted"/>
<dbReference type="RefSeq" id="WP_272170423.1">
    <property type="nucleotide sequence ID" value="NZ_JAQOSL010000018.1"/>
</dbReference>
<dbReference type="InterPro" id="IPR028202">
    <property type="entry name" value="Reductase_C"/>
</dbReference>
<evidence type="ECO:0000256" key="5">
    <source>
        <dbReference type="SAM" id="MobiDB-lite"/>
    </source>
</evidence>
<protein>
    <submittedName>
        <fullName evidence="8">NAD(P)/FAD-dependent oxidoreductase</fullName>
    </submittedName>
</protein>
<accession>A0ABW1BD06</accession>
<dbReference type="InterPro" id="IPR016156">
    <property type="entry name" value="FAD/NAD-linked_Rdtase_dimer_sf"/>
</dbReference>
<dbReference type="PRINTS" id="PR00368">
    <property type="entry name" value="FADPNR"/>
</dbReference>
<keyword evidence="4" id="KW-0560">Oxidoreductase</keyword>
<evidence type="ECO:0000256" key="4">
    <source>
        <dbReference type="ARBA" id="ARBA00023002"/>
    </source>
</evidence>
<evidence type="ECO:0000313" key="8">
    <source>
        <dbReference type="EMBL" id="MFC5810960.1"/>
    </source>
</evidence>
<dbReference type="InterPro" id="IPR023753">
    <property type="entry name" value="FAD/NAD-binding_dom"/>
</dbReference>
<dbReference type="InterPro" id="IPR036188">
    <property type="entry name" value="FAD/NAD-bd_sf"/>
</dbReference>
<evidence type="ECO:0000256" key="3">
    <source>
        <dbReference type="ARBA" id="ARBA00022827"/>
    </source>
</evidence>
<evidence type="ECO:0000313" key="9">
    <source>
        <dbReference type="Proteomes" id="UP001596112"/>
    </source>
</evidence>
<dbReference type="PANTHER" id="PTHR43557:SF2">
    <property type="entry name" value="RIESKE DOMAIN-CONTAINING PROTEIN-RELATED"/>
    <property type="match status" value="1"/>
</dbReference>
<dbReference type="SUPFAM" id="SSF51905">
    <property type="entry name" value="FAD/NAD(P)-binding domain"/>
    <property type="match status" value="2"/>
</dbReference>
<dbReference type="Proteomes" id="UP001596112">
    <property type="component" value="Unassembled WGS sequence"/>
</dbReference>
<feature type="domain" description="Reductase C-terminal" evidence="7">
    <location>
        <begin position="322"/>
        <end position="394"/>
    </location>
</feature>
<organism evidence="8 9">
    <name type="scientific">Streptomyces heilongjiangensis</name>
    <dbReference type="NCBI Taxonomy" id="945052"/>
    <lineage>
        <taxon>Bacteria</taxon>
        <taxon>Bacillati</taxon>
        <taxon>Actinomycetota</taxon>
        <taxon>Actinomycetes</taxon>
        <taxon>Kitasatosporales</taxon>
        <taxon>Streptomycetaceae</taxon>
        <taxon>Streptomyces</taxon>
    </lineage>
</organism>
<keyword evidence="9" id="KW-1185">Reference proteome</keyword>
<dbReference type="Pfam" id="PF07992">
    <property type="entry name" value="Pyr_redox_2"/>
    <property type="match status" value="1"/>
</dbReference>
<keyword evidence="3" id="KW-0274">FAD</keyword>
<evidence type="ECO:0000259" key="6">
    <source>
        <dbReference type="Pfam" id="PF07992"/>
    </source>
</evidence>
<evidence type="ECO:0000256" key="1">
    <source>
        <dbReference type="ARBA" id="ARBA00001974"/>
    </source>
</evidence>
<feature type="region of interest" description="Disordered" evidence="5">
    <location>
        <begin position="385"/>
        <end position="420"/>
    </location>
</feature>
<comment type="cofactor">
    <cofactor evidence="1">
        <name>FAD</name>
        <dbReference type="ChEBI" id="CHEBI:57692"/>
    </cofactor>
</comment>
<keyword evidence="2" id="KW-0285">Flavoprotein</keyword>
<comment type="caution">
    <text evidence="8">The sequence shown here is derived from an EMBL/GenBank/DDBJ whole genome shotgun (WGS) entry which is preliminary data.</text>
</comment>
<gene>
    <name evidence="8" type="ORF">ACFQGO_26260</name>
</gene>
<evidence type="ECO:0000256" key="2">
    <source>
        <dbReference type="ARBA" id="ARBA00022630"/>
    </source>
</evidence>
<dbReference type="InterPro" id="IPR050446">
    <property type="entry name" value="FAD-oxidoreductase/Apoptosis"/>
</dbReference>
<name>A0ABW1BD06_9ACTN</name>
<dbReference type="Gene3D" id="3.50.50.60">
    <property type="entry name" value="FAD/NAD(P)-binding domain"/>
    <property type="match status" value="2"/>
</dbReference>
<feature type="domain" description="FAD/NAD(P)-binding" evidence="6">
    <location>
        <begin position="7"/>
        <end position="288"/>
    </location>
</feature>
<dbReference type="PRINTS" id="PR00411">
    <property type="entry name" value="PNDRDTASEI"/>
</dbReference>
<dbReference type="PANTHER" id="PTHR43557">
    <property type="entry name" value="APOPTOSIS-INDUCING FACTOR 1"/>
    <property type="match status" value="1"/>
</dbReference>
<dbReference type="SUPFAM" id="SSF55424">
    <property type="entry name" value="FAD/NAD-linked reductases, dimerisation (C-terminal) domain"/>
    <property type="match status" value="1"/>
</dbReference>
<dbReference type="EMBL" id="JBHSNZ010000020">
    <property type="protein sequence ID" value="MFC5810960.1"/>
    <property type="molecule type" value="Genomic_DNA"/>
</dbReference>
<dbReference type="Pfam" id="PF14759">
    <property type="entry name" value="Reductase_C"/>
    <property type="match status" value="1"/>
</dbReference>
<sequence>MTAPRALVVVGAGAAGVTTAETLRRQGYDGRLTVLGAETRPPYDRPPLSKQVLAGRWEVDRVRLRAPEVYERLGIDLRTGTPAVRLDRAGRAVELADGTRLTADAVVVATGVRPRPLPGADGLTGVHVLRTADDALALRADLTAGRRLVVAGAGLLGTEAAIAAAGLGADVTLVGPDPVALRDVVGPHAAALAADVHRALGLRLLRGRVTGVEGRAGAVTGVRLADGELLPADTVLAATGSLPVTDWLAGSGVPVADGVVCDALGAAGPGVWAVGDVAARPGPDAGRPRRQEHRTHATESAVAVARNLLAGDGARPFTVLPYFWTDQDDLKIQVFGEIPPDDPGHVVDGDPAERRFTAVHVRGGRVRGAVAVNLPRAVQQLRPLVENAAPWPPEERREGPDSGRSSRSTAQELPLGGRER</sequence>
<reference evidence="9" key="1">
    <citation type="journal article" date="2019" name="Int. J. Syst. Evol. Microbiol.">
        <title>The Global Catalogue of Microorganisms (GCM) 10K type strain sequencing project: providing services to taxonomists for standard genome sequencing and annotation.</title>
        <authorList>
            <consortium name="The Broad Institute Genomics Platform"/>
            <consortium name="The Broad Institute Genome Sequencing Center for Infectious Disease"/>
            <person name="Wu L."/>
            <person name="Ma J."/>
        </authorList>
    </citation>
    <scope>NUCLEOTIDE SEQUENCE [LARGE SCALE GENOMIC DNA]</scope>
    <source>
        <strain evidence="9">JCM 9918</strain>
    </source>
</reference>
<dbReference type="Gene3D" id="3.30.390.30">
    <property type="match status" value="1"/>
</dbReference>